<feature type="compositionally biased region" description="Polar residues" evidence="1">
    <location>
        <begin position="1"/>
        <end position="18"/>
    </location>
</feature>
<dbReference type="RefSeq" id="WP_175105825.1">
    <property type="nucleotide sequence ID" value="NZ_CADIKM010000015.1"/>
</dbReference>
<dbReference type="EMBL" id="CADIKM010000015">
    <property type="protein sequence ID" value="CAB3792236.1"/>
    <property type="molecule type" value="Genomic_DNA"/>
</dbReference>
<keyword evidence="3" id="KW-1185">Reference proteome</keyword>
<sequence>MSSIVSTLQHSPNLTPFANSSSPNSSSPNSSSTFDDVSEVELQQITTASGSASVSLGANLSGVSTATGTGQLAVAFASAIQSATTVDPTTGQRELTNGAGDKLTSAITALLVQNGFSTAQAGAAAANLKTELANGDPLTLSMSYDNISQSSLSASGSYGSNATWSAQSVTQTERAGSLNISIDASGTLNVSLKEQTTSTAQYEGEVKGTGTLNAPVVTIALLPGQGNVPGSTALTAGDLGSGSSSSGTPSFVGFGTAAQAAASQFAQDTPDVFKNGFGQASAASPVTESEADTLQQASLTSVLLVNTTVTTPSSGGANGSDGEGNGQGSPDGSQSSTGGQNAGASSNNGVTSGTGSSSASEAATLGAALKSMDDTVSQMLTDLSKTSLVASKDLPKLLEDLLKLANQAQQGAGVNGGTQGAENGAQGQSDAGSPGNTASGYTGDAAGSKVSSGDAHGSKPSGSDSGTPSSQASGNTLSEIEIGFTQTLSIQIVDQNGYGSTMYARPDGSLGSIVRKPTHVTA</sequence>
<accession>A0A6S7CKU5</accession>
<reference evidence="2 3" key="1">
    <citation type="submission" date="2020-04" db="EMBL/GenBank/DDBJ databases">
        <authorList>
            <person name="De Canck E."/>
        </authorList>
    </citation>
    <scope>NUCLEOTIDE SEQUENCE [LARGE SCALE GENOMIC DNA]</scope>
    <source>
        <strain evidence="2 3">LMG 28138</strain>
    </source>
</reference>
<name>A0A6S7CKU5_9BURK</name>
<protein>
    <submittedName>
        <fullName evidence="2">Uncharacterized protein</fullName>
    </submittedName>
</protein>
<organism evidence="2 3">
    <name type="scientific">Pararobbsia alpina</name>
    <dbReference type="NCBI Taxonomy" id="621374"/>
    <lineage>
        <taxon>Bacteria</taxon>
        <taxon>Pseudomonadati</taxon>
        <taxon>Pseudomonadota</taxon>
        <taxon>Betaproteobacteria</taxon>
        <taxon>Burkholderiales</taxon>
        <taxon>Burkholderiaceae</taxon>
        <taxon>Pararobbsia</taxon>
    </lineage>
</organism>
<gene>
    <name evidence="2" type="ORF">LMG28138_03298</name>
</gene>
<feature type="compositionally biased region" description="Low complexity" evidence="1">
    <location>
        <begin position="332"/>
        <end position="358"/>
    </location>
</feature>
<feature type="compositionally biased region" description="Gly residues" evidence="1">
    <location>
        <begin position="316"/>
        <end position="329"/>
    </location>
</feature>
<feature type="region of interest" description="Disordered" evidence="1">
    <location>
        <begin position="1"/>
        <end position="36"/>
    </location>
</feature>
<feature type="compositionally biased region" description="Low complexity" evidence="1">
    <location>
        <begin position="19"/>
        <end position="32"/>
    </location>
</feature>
<evidence type="ECO:0000313" key="3">
    <source>
        <dbReference type="Proteomes" id="UP000494115"/>
    </source>
</evidence>
<feature type="region of interest" description="Disordered" evidence="1">
    <location>
        <begin position="411"/>
        <end position="478"/>
    </location>
</feature>
<feature type="region of interest" description="Disordered" evidence="1">
    <location>
        <begin position="310"/>
        <end position="358"/>
    </location>
</feature>
<dbReference type="Proteomes" id="UP000494115">
    <property type="component" value="Unassembled WGS sequence"/>
</dbReference>
<proteinExistence type="predicted"/>
<feature type="compositionally biased region" description="Polar residues" evidence="1">
    <location>
        <begin position="425"/>
        <end position="440"/>
    </location>
</feature>
<evidence type="ECO:0000313" key="2">
    <source>
        <dbReference type="EMBL" id="CAB3792236.1"/>
    </source>
</evidence>
<feature type="compositionally biased region" description="Polar residues" evidence="1">
    <location>
        <begin position="460"/>
        <end position="478"/>
    </location>
</feature>
<evidence type="ECO:0000256" key="1">
    <source>
        <dbReference type="SAM" id="MobiDB-lite"/>
    </source>
</evidence>
<dbReference type="AlphaFoldDB" id="A0A6S7CKU5"/>